<dbReference type="PANTHER" id="PTHR23501">
    <property type="entry name" value="MAJOR FACILITATOR SUPERFAMILY"/>
    <property type="match status" value="1"/>
</dbReference>
<evidence type="ECO:0000256" key="7">
    <source>
        <dbReference type="SAM" id="Phobius"/>
    </source>
</evidence>
<evidence type="ECO:0000256" key="3">
    <source>
        <dbReference type="ARBA" id="ARBA00022475"/>
    </source>
</evidence>
<keyword evidence="6 7" id="KW-0472">Membrane</keyword>
<dbReference type="Pfam" id="PF07690">
    <property type="entry name" value="MFS_1"/>
    <property type="match status" value="1"/>
</dbReference>
<feature type="transmembrane region" description="Helical" evidence="7">
    <location>
        <begin position="519"/>
        <end position="537"/>
    </location>
</feature>
<dbReference type="FunFam" id="1.20.1720.10:FF:000014">
    <property type="entry name" value="MFS drug transporter, putative"/>
    <property type="match status" value="1"/>
</dbReference>
<accession>A0A6H0XPX3</accession>
<feature type="transmembrane region" description="Helical" evidence="7">
    <location>
        <begin position="310"/>
        <end position="334"/>
    </location>
</feature>
<organism evidence="9 10">
    <name type="scientific">Peltaster fructicola</name>
    <dbReference type="NCBI Taxonomy" id="286661"/>
    <lineage>
        <taxon>Eukaryota</taxon>
        <taxon>Fungi</taxon>
        <taxon>Dikarya</taxon>
        <taxon>Ascomycota</taxon>
        <taxon>Pezizomycotina</taxon>
        <taxon>Dothideomycetes</taxon>
        <taxon>Dothideomycetes incertae sedis</taxon>
        <taxon>Peltaster</taxon>
    </lineage>
</organism>
<dbReference type="GO" id="GO:0022857">
    <property type="term" value="F:transmembrane transporter activity"/>
    <property type="evidence" value="ECO:0007669"/>
    <property type="project" value="InterPro"/>
</dbReference>
<feature type="transmembrane region" description="Helical" evidence="7">
    <location>
        <begin position="271"/>
        <end position="289"/>
    </location>
</feature>
<gene>
    <name evidence="9" type="ORF">AMS68_002253</name>
</gene>
<dbReference type="PRINTS" id="PR01036">
    <property type="entry name" value="TCRTETB"/>
</dbReference>
<evidence type="ECO:0000313" key="9">
    <source>
        <dbReference type="EMBL" id="QIW96735.1"/>
    </source>
</evidence>
<dbReference type="PROSITE" id="PS50850">
    <property type="entry name" value="MFS"/>
    <property type="match status" value="1"/>
</dbReference>
<dbReference type="InterPro" id="IPR020846">
    <property type="entry name" value="MFS_dom"/>
</dbReference>
<keyword evidence="10" id="KW-1185">Reference proteome</keyword>
<feature type="domain" description="Major facilitator superfamily (MFS) profile" evidence="8">
    <location>
        <begin position="50"/>
        <end position="542"/>
    </location>
</feature>
<name>A0A6H0XPX3_9PEZI</name>
<keyword evidence="5 7" id="KW-1133">Transmembrane helix</keyword>
<sequence>MTDSIQLVELQSITVSAETHSPTTAMQNLSAQVELEDVASPRSRLRLWMIVIALNAVLFISALDQTIVATTIPAITADLQSAAGYTWIGGAYLLASAVSGPIWTKTSDIWGRKPILLVSVLTFAAASLIAALSIDINMLIAARGLQGTAAGGLAQLVAISTSDIFSLRERALFFGLQGGVYAVAGSAGPLIGGALAQYVSWRWCFWINLPICGLAFILLLLLLDTHNPRTPLTVGLKAIDWHGTITMLAMSLLFLLGLNFGGSIFPWNSATVISLIVLGTAGIGVFLYVESAVARYPLMPLSVFKHVSNNMVVLLAVGHSMINTGVEFYLPLYFQSVKQKSPLMSGLLLLPLMVVAAVTDILTGIAIHKTGRYIDLLRTGAVLMTIGTGLYISLESDTPIAHIIGFEVVSGTGVALLYQAPMLAIHNFVKQPDVAAATASLGFLRTIASAVSIVVGGVLFQNGMNEQQMNLQTAGLDQTALHAFSGDHAAASFDAVALITDIAQLKVILSAYAWSIRNIFILYACIGGLTMIASLFVKQGHMSEVHVETKTGIAHMTPRDNKE</sequence>
<reference evidence="9 10" key="1">
    <citation type="journal article" date="2016" name="Sci. Rep.">
        <title>Peltaster fructicola genome reveals evolution from an invasive phytopathogen to an ectophytic parasite.</title>
        <authorList>
            <person name="Xu C."/>
            <person name="Chen H."/>
            <person name="Gleason M.L."/>
            <person name="Xu J.R."/>
            <person name="Liu H."/>
            <person name="Zhang R."/>
            <person name="Sun G."/>
        </authorList>
    </citation>
    <scope>NUCLEOTIDE SEQUENCE [LARGE SCALE GENOMIC DNA]</scope>
    <source>
        <strain evidence="9 10">LNHT1506</strain>
    </source>
</reference>
<feature type="transmembrane region" description="Helical" evidence="7">
    <location>
        <begin position="45"/>
        <end position="63"/>
    </location>
</feature>
<evidence type="ECO:0000256" key="2">
    <source>
        <dbReference type="ARBA" id="ARBA00007520"/>
    </source>
</evidence>
<dbReference type="Gene3D" id="1.20.1720.10">
    <property type="entry name" value="Multidrug resistance protein D"/>
    <property type="match status" value="1"/>
</dbReference>
<dbReference type="OrthoDB" id="10021397at2759"/>
<feature type="transmembrane region" description="Helical" evidence="7">
    <location>
        <begin position="346"/>
        <end position="367"/>
    </location>
</feature>
<feature type="transmembrane region" description="Helical" evidence="7">
    <location>
        <begin position="83"/>
        <end position="103"/>
    </location>
</feature>
<feature type="transmembrane region" description="Helical" evidence="7">
    <location>
        <begin position="439"/>
        <end position="460"/>
    </location>
</feature>
<dbReference type="InterPro" id="IPR036259">
    <property type="entry name" value="MFS_trans_sf"/>
</dbReference>
<feature type="transmembrane region" description="Helical" evidence="7">
    <location>
        <begin position="205"/>
        <end position="223"/>
    </location>
</feature>
<feature type="transmembrane region" description="Helical" evidence="7">
    <location>
        <begin position="376"/>
        <end position="394"/>
    </location>
</feature>
<feature type="transmembrane region" description="Helical" evidence="7">
    <location>
        <begin position="244"/>
        <end position="265"/>
    </location>
</feature>
<proteinExistence type="inferred from homology"/>
<comment type="similarity">
    <text evidence="2">Belongs to the major facilitator superfamily. TCR/Tet family.</text>
</comment>
<dbReference type="Proteomes" id="UP000503462">
    <property type="component" value="Chromosome 2"/>
</dbReference>
<feature type="transmembrane region" description="Helical" evidence="7">
    <location>
        <begin position="115"/>
        <end position="134"/>
    </location>
</feature>
<feature type="transmembrane region" description="Helical" evidence="7">
    <location>
        <begin position="171"/>
        <end position="199"/>
    </location>
</feature>
<keyword evidence="3" id="KW-1003">Cell membrane</keyword>
<dbReference type="AlphaFoldDB" id="A0A6H0XPX3"/>
<dbReference type="GO" id="GO:0005886">
    <property type="term" value="C:plasma membrane"/>
    <property type="evidence" value="ECO:0007669"/>
    <property type="project" value="UniProtKB-SubCell"/>
</dbReference>
<evidence type="ECO:0000256" key="6">
    <source>
        <dbReference type="ARBA" id="ARBA00023136"/>
    </source>
</evidence>
<comment type="subcellular location">
    <subcellularLocation>
        <location evidence="1">Cell membrane</location>
        <topology evidence="1">Multi-pass membrane protein</topology>
    </subcellularLocation>
</comment>
<dbReference type="SUPFAM" id="SSF103473">
    <property type="entry name" value="MFS general substrate transporter"/>
    <property type="match status" value="1"/>
</dbReference>
<dbReference type="EMBL" id="CP051140">
    <property type="protein sequence ID" value="QIW96735.1"/>
    <property type="molecule type" value="Genomic_DNA"/>
</dbReference>
<dbReference type="InterPro" id="IPR011701">
    <property type="entry name" value="MFS"/>
</dbReference>
<evidence type="ECO:0000313" key="10">
    <source>
        <dbReference type="Proteomes" id="UP000503462"/>
    </source>
</evidence>
<evidence type="ECO:0000256" key="4">
    <source>
        <dbReference type="ARBA" id="ARBA00022692"/>
    </source>
</evidence>
<feature type="transmembrane region" description="Helical" evidence="7">
    <location>
        <begin position="400"/>
        <end position="418"/>
    </location>
</feature>
<evidence type="ECO:0000259" key="8">
    <source>
        <dbReference type="PROSITE" id="PS50850"/>
    </source>
</evidence>
<evidence type="ECO:0000256" key="5">
    <source>
        <dbReference type="ARBA" id="ARBA00022989"/>
    </source>
</evidence>
<dbReference type="Gene3D" id="1.20.1250.20">
    <property type="entry name" value="MFS general substrate transporter like domains"/>
    <property type="match status" value="1"/>
</dbReference>
<protein>
    <recommendedName>
        <fullName evidence="8">Major facilitator superfamily (MFS) profile domain-containing protein</fullName>
    </recommendedName>
</protein>
<dbReference type="PANTHER" id="PTHR23501:SF158">
    <property type="entry name" value="TRANSPORTER, PUTATIVE (AFU_ORTHOLOGUE AFUA_5G14490)-RELATED"/>
    <property type="match status" value="1"/>
</dbReference>
<keyword evidence="4 7" id="KW-0812">Transmembrane</keyword>
<evidence type="ECO:0000256" key="1">
    <source>
        <dbReference type="ARBA" id="ARBA00004651"/>
    </source>
</evidence>